<gene>
    <name evidence="1" type="ORF">CLV42_103344</name>
</gene>
<comment type="caution">
    <text evidence="1">The sequence shown here is derived from an EMBL/GenBank/DDBJ whole genome shotgun (WGS) entry which is preliminary data.</text>
</comment>
<organism evidence="1 2">
    <name type="scientific">Chitinophaga ginsengisoli</name>
    <dbReference type="NCBI Taxonomy" id="363837"/>
    <lineage>
        <taxon>Bacteria</taxon>
        <taxon>Pseudomonadati</taxon>
        <taxon>Bacteroidota</taxon>
        <taxon>Chitinophagia</taxon>
        <taxon>Chitinophagales</taxon>
        <taxon>Chitinophagaceae</taxon>
        <taxon>Chitinophaga</taxon>
    </lineage>
</organism>
<dbReference type="OrthoDB" id="9798269at2"/>
<reference evidence="1 2" key="1">
    <citation type="submission" date="2018-03" db="EMBL/GenBank/DDBJ databases">
        <title>Genomic Encyclopedia of Archaeal and Bacterial Type Strains, Phase II (KMG-II): from individual species to whole genera.</title>
        <authorList>
            <person name="Goeker M."/>
        </authorList>
    </citation>
    <scope>NUCLEOTIDE SEQUENCE [LARGE SCALE GENOMIC DNA]</scope>
    <source>
        <strain evidence="1 2">DSM 18107</strain>
    </source>
</reference>
<keyword evidence="2" id="KW-1185">Reference proteome</keyword>
<accession>A0A2P8GHB9</accession>
<protein>
    <recommendedName>
        <fullName evidence="3">Transcriptional regulator, AbiEi antitoxin, Type IV TA system</fullName>
    </recommendedName>
</protein>
<dbReference type="AlphaFoldDB" id="A0A2P8GHB9"/>
<evidence type="ECO:0000313" key="2">
    <source>
        <dbReference type="Proteomes" id="UP000240978"/>
    </source>
</evidence>
<evidence type="ECO:0008006" key="3">
    <source>
        <dbReference type="Google" id="ProtNLM"/>
    </source>
</evidence>
<dbReference type="Proteomes" id="UP000240978">
    <property type="component" value="Unassembled WGS sequence"/>
</dbReference>
<name>A0A2P8GHB9_9BACT</name>
<dbReference type="RefSeq" id="WP_106601673.1">
    <property type="nucleotide sequence ID" value="NZ_PYGK01000003.1"/>
</dbReference>
<dbReference type="EMBL" id="PYGK01000003">
    <property type="protein sequence ID" value="PSL33361.1"/>
    <property type="molecule type" value="Genomic_DNA"/>
</dbReference>
<evidence type="ECO:0000313" key="1">
    <source>
        <dbReference type="EMBL" id="PSL33361.1"/>
    </source>
</evidence>
<proteinExistence type="predicted"/>
<sequence length="212" mass="24145">MGFEDDIQGYAGEPLTRQLMMGLLKKYKRPNDKINELVKKGELITIKKGLYIPGPKMNIAKPEPFLVANHLWGPSYISLETALSYWGLIPERVYEISSVTIKTTKTYKTPIGRFSYFHMSLPYYSFGIQSVSLTPKQVVLIASPEKALCDKIVMTSGVFLRSSRQVQEFLVDDLRIDEEMLGKFDLKEINSWIVDAPKKSSLEMLVKTLKTL</sequence>